<dbReference type="InterPro" id="IPR018713">
    <property type="entry name" value="MPAB/Lcp_cat_dom"/>
</dbReference>
<keyword evidence="3" id="KW-1185">Reference proteome</keyword>
<sequence length="280" mass="32785">MLVYTLGIILVGVTEMFSEKPIRKKKISYMEYFTSENSVVRKIWGSPDSVLFVFAGSAAEFALNKAVDWLYFTGRLPADPLGRLFSTVTYARKIIFSPLDKANHYIDQITAIHQSVEQNRGAQIPDWAYRDVLFMLIWYSIHAYEVLYRQLTIEEKEEVFDVFYRVGIRMHLKDLPQTYQQWHHAHQQHLENDTVCSQFTTDLYRQYRKHLGPIRFFLLKRVQSLLSPARIKQMLKLEGPGVVRPLLTVYKASRRLGIGNLLIESLLPLKYIAQVRQIRI</sequence>
<evidence type="ECO:0000259" key="1">
    <source>
        <dbReference type="Pfam" id="PF09995"/>
    </source>
</evidence>
<dbReference type="RefSeq" id="WP_345105356.1">
    <property type="nucleotide sequence ID" value="NZ_BAABCV010000009.1"/>
</dbReference>
<protein>
    <recommendedName>
        <fullName evidence="1">ER-bound oxygenase mpaB/mpaB'/Rubber oxygenase catalytic domain-containing protein</fullName>
    </recommendedName>
</protein>
<dbReference type="EMBL" id="BAABCV010000009">
    <property type="protein sequence ID" value="GAA4100697.1"/>
    <property type="molecule type" value="Genomic_DNA"/>
</dbReference>
<name>A0ABP7X074_9SPHI</name>
<evidence type="ECO:0000313" key="3">
    <source>
        <dbReference type="Proteomes" id="UP001500841"/>
    </source>
</evidence>
<organism evidence="2 3">
    <name type="scientific">Mucilaginibacter panaciglaebae</name>
    <dbReference type="NCBI Taxonomy" id="502331"/>
    <lineage>
        <taxon>Bacteria</taxon>
        <taxon>Pseudomonadati</taxon>
        <taxon>Bacteroidota</taxon>
        <taxon>Sphingobacteriia</taxon>
        <taxon>Sphingobacteriales</taxon>
        <taxon>Sphingobacteriaceae</taxon>
        <taxon>Mucilaginibacter</taxon>
    </lineage>
</organism>
<evidence type="ECO:0000313" key="2">
    <source>
        <dbReference type="EMBL" id="GAA4100697.1"/>
    </source>
</evidence>
<dbReference type="Pfam" id="PF09995">
    <property type="entry name" value="MPAB_Lcp_cat"/>
    <property type="match status" value="1"/>
</dbReference>
<accession>A0ABP7X074</accession>
<comment type="caution">
    <text evidence="2">The sequence shown here is derived from an EMBL/GenBank/DDBJ whole genome shotgun (WGS) entry which is preliminary data.</text>
</comment>
<gene>
    <name evidence="2" type="ORF">GCM10022392_26640</name>
</gene>
<feature type="domain" description="ER-bound oxygenase mpaB/mpaB'/Rubber oxygenase catalytic" evidence="1">
    <location>
        <begin position="73"/>
        <end position="238"/>
    </location>
</feature>
<proteinExistence type="predicted"/>
<reference evidence="3" key="1">
    <citation type="journal article" date="2019" name="Int. J. Syst. Evol. Microbiol.">
        <title>The Global Catalogue of Microorganisms (GCM) 10K type strain sequencing project: providing services to taxonomists for standard genome sequencing and annotation.</title>
        <authorList>
            <consortium name="The Broad Institute Genomics Platform"/>
            <consortium name="The Broad Institute Genome Sequencing Center for Infectious Disease"/>
            <person name="Wu L."/>
            <person name="Ma J."/>
        </authorList>
    </citation>
    <scope>NUCLEOTIDE SEQUENCE [LARGE SCALE GENOMIC DNA]</scope>
    <source>
        <strain evidence="3">JCM 17085</strain>
    </source>
</reference>
<dbReference type="Proteomes" id="UP001500841">
    <property type="component" value="Unassembled WGS sequence"/>
</dbReference>